<reference evidence="1 2" key="1">
    <citation type="submission" date="2024-02" db="EMBL/GenBank/DDBJ databases">
        <title>Lysobacter Genome Sequencing and Mining.</title>
        <authorList>
            <person name="Bierman J."/>
            <person name="Walker M.C."/>
        </authorList>
    </citation>
    <scope>NUCLEOTIDE SEQUENCE [LARGE SCALE GENOMIC DNA]</scope>
    <source>
        <strain evidence="1 2">PB6250</strain>
    </source>
</reference>
<keyword evidence="2" id="KW-1185">Reference proteome</keyword>
<name>A0ABU8CWH4_9GAMM</name>
<evidence type="ECO:0000313" key="2">
    <source>
        <dbReference type="Proteomes" id="UP001387215"/>
    </source>
</evidence>
<dbReference type="Proteomes" id="UP001387215">
    <property type="component" value="Unassembled WGS sequence"/>
</dbReference>
<dbReference type="RefSeq" id="WP_336130537.1">
    <property type="nucleotide sequence ID" value="NZ_JBANDL010000002.1"/>
</dbReference>
<organism evidence="1 2">
    <name type="scientific">Lysobacter firmicutimachus</name>
    <dbReference type="NCBI Taxonomy" id="1792846"/>
    <lineage>
        <taxon>Bacteria</taxon>
        <taxon>Pseudomonadati</taxon>
        <taxon>Pseudomonadota</taxon>
        <taxon>Gammaproteobacteria</taxon>
        <taxon>Lysobacterales</taxon>
        <taxon>Lysobacteraceae</taxon>
        <taxon>Lysobacter</taxon>
    </lineage>
</organism>
<proteinExistence type="predicted"/>
<sequence>MQTQIINSPVEVQSRLSELGWEQIELVEVVYAMVAGRNGCTANDPVSAPGWMAWKEGVRRIREIGATKGWRRTEIDQVPWTIDVGSGVKFTVVNSNEAAGVKEQDPQNRNKRGAAAERAVQTNVDQLSLAFPDMLLDQGEAALPDRLLETVSWYLFVFCEGDTIRAELSCPVGIAGGFFTQFKERIFLSPNMFTPLGDDSLAPDAAEEFDILVERLPQT</sequence>
<dbReference type="EMBL" id="JBANDL010000002">
    <property type="protein sequence ID" value="MEI2453115.1"/>
    <property type="molecule type" value="Genomic_DNA"/>
</dbReference>
<comment type="caution">
    <text evidence="1">The sequence shown here is derived from an EMBL/GenBank/DDBJ whole genome shotgun (WGS) entry which is preliminary data.</text>
</comment>
<protein>
    <submittedName>
        <fullName evidence="1">Uncharacterized protein</fullName>
    </submittedName>
</protein>
<gene>
    <name evidence="1" type="ORF">V2J18_00330</name>
</gene>
<evidence type="ECO:0000313" key="1">
    <source>
        <dbReference type="EMBL" id="MEI2453115.1"/>
    </source>
</evidence>
<accession>A0ABU8CWH4</accession>